<dbReference type="EMBL" id="BOOZ01000012">
    <property type="protein sequence ID" value="GIJ09303.1"/>
    <property type="molecule type" value="Genomic_DNA"/>
</dbReference>
<dbReference type="Proteomes" id="UP000647017">
    <property type="component" value="Unassembled WGS sequence"/>
</dbReference>
<sequence>MWQEVISEGSVQAAFSSPHSANFTGFASVVDLGVPTVSSFRYPALTWSRSPGMIRQDDPEMYGLALPLTGDAAIVQNRSHSVVRPTEFTLFSTSSPFECRHRPHDEPASRAGRQHSPLPTAKAISVLVPVSAVPLPRAKVSRLLAGRFPPEGMASLLTQFLLQVTTHPEQFRAADAGQLGYMALDLISATLAQHLDCEQALPAEVQRQALRARIDAFITEHLGDADLSARTVAAAHHISLRTLYRLWEGEEASVAELIRLRRLDRCRRDLTSPLHASKPIYAIAARWGFLDKTSFTRLFRATYGTSPQDYRQQPQPD</sequence>
<evidence type="ECO:0000313" key="6">
    <source>
        <dbReference type="Proteomes" id="UP000647017"/>
    </source>
</evidence>
<protein>
    <submittedName>
        <fullName evidence="5">AraC family transcriptional regulator</fullName>
    </submittedName>
</protein>
<dbReference type="Pfam" id="PF12833">
    <property type="entry name" value="HTH_18"/>
    <property type="match status" value="1"/>
</dbReference>
<name>A0ABQ4HUG5_9ACTN</name>
<dbReference type="SMART" id="SM00342">
    <property type="entry name" value="HTH_ARAC"/>
    <property type="match status" value="1"/>
</dbReference>
<dbReference type="PROSITE" id="PS01124">
    <property type="entry name" value="HTH_ARAC_FAMILY_2"/>
    <property type="match status" value="1"/>
</dbReference>
<dbReference type="Pfam" id="PF14525">
    <property type="entry name" value="AraC_binding_2"/>
    <property type="match status" value="1"/>
</dbReference>
<keyword evidence="6" id="KW-1185">Reference proteome</keyword>
<feature type="domain" description="HTH araC/xylS-type" evidence="4">
    <location>
        <begin position="212"/>
        <end position="313"/>
    </location>
</feature>
<dbReference type="Gene3D" id="1.10.10.60">
    <property type="entry name" value="Homeodomain-like"/>
    <property type="match status" value="1"/>
</dbReference>
<dbReference type="InterPro" id="IPR035418">
    <property type="entry name" value="AraC-bd_2"/>
</dbReference>
<evidence type="ECO:0000313" key="5">
    <source>
        <dbReference type="EMBL" id="GIJ09303.1"/>
    </source>
</evidence>
<gene>
    <name evidence="5" type="ORF">Van01_25170</name>
</gene>
<dbReference type="SUPFAM" id="SSF46689">
    <property type="entry name" value="Homeodomain-like"/>
    <property type="match status" value="1"/>
</dbReference>
<reference evidence="5 6" key="1">
    <citation type="submission" date="2021-01" db="EMBL/GenBank/DDBJ databases">
        <title>Whole genome shotgun sequence of Verrucosispora andamanensis NBRC 109075.</title>
        <authorList>
            <person name="Komaki H."/>
            <person name="Tamura T."/>
        </authorList>
    </citation>
    <scope>NUCLEOTIDE SEQUENCE [LARGE SCALE GENOMIC DNA]</scope>
    <source>
        <strain evidence="5 6">NBRC 109075</strain>
    </source>
</reference>
<keyword evidence="3" id="KW-0804">Transcription</keyword>
<dbReference type="PANTHER" id="PTHR43280:SF31">
    <property type="entry name" value="TRANSCRIPTIONAL REGULATORY PROTEIN"/>
    <property type="match status" value="1"/>
</dbReference>
<dbReference type="InterPro" id="IPR009057">
    <property type="entry name" value="Homeodomain-like_sf"/>
</dbReference>
<evidence type="ECO:0000256" key="3">
    <source>
        <dbReference type="ARBA" id="ARBA00023163"/>
    </source>
</evidence>
<accession>A0ABQ4HUG5</accession>
<dbReference type="PANTHER" id="PTHR43280">
    <property type="entry name" value="ARAC-FAMILY TRANSCRIPTIONAL REGULATOR"/>
    <property type="match status" value="1"/>
</dbReference>
<dbReference type="InterPro" id="IPR018060">
    <property type="entry name" value="HTH_AraC"/>
</dbReference>
<keyword evidence="2" id="KW-0238">DNA-binding</keyword>
<dbReference type="RefSeq" id="WP_204006233.1">
    <property type="nucleotide sequence ID" value="NZ_BOOZ01000012.1"/>
</dbReference>
<proteinExistence type="predicted"/>
<comment type="caution">
    <text evidence="5">The sequence shown here is derived from an EMBL/GenBank/DDBJ whole genome shotgun (WGS) entry which is preliminary data.</text>
</comment>
<keyword evidence="1" id="KW-0805">Transcription regulation</keyword>
<dbReference type="PRINTS" id="PR00032">
    <property type="entry name" value="HTHARAC"/>
</dbReference>
<evidence type="ECO:0000256" key="2">
    <source>
        <dbReference type="ARBA" id="ARBA00023125"/>
    </source>
</evidence>
<dbReference type="InterPro" id="IPR020449">
    <property type="entry name" value="Tscrpt_reg_AraC-type_HTH"/>
</dbReference>
<evidence type="ECO:0000256" key="1">
    <source>
        <dbReference type="ARBA" id="ARBA00023015"/>
    </source>
</evidence>
<evidence type="ECO:0000259" key="4">
    <source>
        <dbReference type="PROSITE" id="PS01124"/>
    </source>
</evidence>
<organism evidence="5 6">
    <name type="scientific">Micromonospora andamanensis</name>
    <dbReference type="NCBI Taxonomy" id="1287068"/>
    <lineage>
        <taxon>Bacteria</taxon>
        <taxon>Bacillati</taxon>
        <taxon>Actinomycetota</taxon>
        <taxon>Actinomycetes</taxon>
        <taxon>Micromonosporales</taxon>
        <taxon>Micromonosporaceae</taxon>
        <taxon>Micromonospora</taxon>
    </lineage>
</organism>